<dbReference type="RefSeq" id="XP_002732469.1">
    <property type="nucleotide sequence ID" value="XM_002732423.1"/>
</dbReference>
<dbReference type="Gene3D" id="2.30.39.10">
    <property type="entry name" value="Alpha-1-antitrypsin, domain 1"/>
    <property type="match status" value="1"/>
</dbReference>
<dbReference type="InterPro" id="IPR042185">
    <property type="entry name" value="Serpin_sf_2"/>
</dbReference>
<name>A0ABM0GLC7_SACKO</name>
<feature type="domain" description="Serpin" evidence="4">
    <location>
        <begin position="96"/>
        <end position="456"/>
    </location>
</feature>
<dbReference type="CDD" id="cd00172">
    <property type="entry name" value="serpin"/>
    <property type="match status" value="1"/>
</dbReference>
<evidence type="ECO:0000259" key="4">
    <source>
        <dbReference type="SMART" id="SM00093"/>
    </source>
</evidence>
<evidence type="ECO:0000256" key="2">
    <source>
        <dbReference type="RuleBase" id="RU000411"/>
    </source>
</evidence>
<feature type="transmembrane region" description="Helical" evidence="3">
    <location>
        <begin position="37"/>
        <end position="54"/>
    </location>
</feature>
<dbReference type="GeneID" id="100375906"/>
<dbReference type="Gene3D" id="3.30.497.10">
    <property type="entry name" value="Antithrombin, subunit I, domain 2"/>
    <property type="match status" value="1"/>
</dbReference>
<reference evidence="6" key="1">
    <citation type="submission" date="2025-08" db="UniProtKB">
        <authorList>
            <consortium name="RefSeq"/>
        </authorList>
    </citation>
    <scope>IDENTIFICATION</scope>
    <source>
        <tissue evidence="6">Testes</tissue>
    </source>
</reference>
<keyword evidence="5" id="KW-1185">Reference proteome</keyword>
<dbReference type="InterPro" id="IPR042178">
    <property type="entry name" value="Serpin_sf_1"/>
</dbReference>
<evidence type="ECO:0000313" key="5">
    <source>
        <dbReference type="Proteomes" id="UP000694865"/>
    </source>
</evidence>
<dbReference type="SUPFAM" id="SSF56574">
    <property type="entry name" value="Serpins"/>
    <property type="match status" value="1"/>
</dbReference>
<dbReference type="InterPro" id="IPR000215">
    <property type="entry name" value="Serpin_fam"/>
</dbReference>
<proteinExistence type="inferred from homology"/>
<dbReference type="PANTHER" id="PTHR11461">
    <property type="entry name" value="SERINE PROTEASE INHIBITOR, SERPIN"/>
    <property type="match status" value="1"/>
</dbReference>
<dbReference type="InterPro" id="IPR036186">
    <property type="entry name" value="Serpin_sf"/>
</dbReference>
<dbReference type="PANTHER" id="PTHR11461:SF211">
    <property type="entry name" value="GH10112P-RELATED"/>
    <property type="match status" value="1"/>
</dbReference>
<organism evidence="5 6">
    <name type="scientific">Saccoglossus kowalevskii</name>
    <name type="common">Acorn worm</name>
    <dbReference type="NCBI Taxonomy" id="10224"/>
    <lineage>
        <taxon>Eukaryota</taxon>
        <taxon>Metazoa</taxon>
        <taxon>Hemichordata</taxon>
        <taxon>Enteropneusta</taxon>
        <taxon>Harrimaniidae</taxon>
        <taxon>Saccoglossus</taxon>
    </lineage>
</organism>
<gene>
    <name evidence="6" type="primary">LOC100375906</name>
</gene>
<keyword evidence="3" id="KW-0472">Membrane</keyword>
<accession>A0ABM0GLC7</accession>
<protein>
    <submittedName>
        <fullName evidence="6">Leukocyte elastase inhibitor-like</fullName>
    </submittedName>
</protein>
<dbReference type="PROSITE" id="PS00284">
    <property type="entry name" value="SERPIN"/>
    <property type="match status" value="1"/>
</dbReference>
<dbReference type="Pfam" id="PF00079">
    <property type="entry name" value="Serpin"/>
    <property type="match status" value="1"/>
</dbReference>
<evidence type="ECO:0000256" key="3">
    <source>
        <dbReference type="SAM" id="Phobius"/>
    </source>
</evidence>
<evidence type="ECO:0000256" key="1">
    <source>
        <dbReference type="ARBA" id="ARBA00009500"/>
    </source>
</evidence>
<dbReference type="InterPro" id="IPR023796">
    <property type="entry name" value="Serpin_dom"/>
</dbReference>
<keyword evidence="3" id="KW-0812">Transmembrane</keyword>
<dbReference type="SMART" id="SM00093">
    <property type="entry name" value="SERPIN"/>
    <property type="match status" value="1"/>
</dbReference>
<evidence type="ECO:0000313" key="6">
    <source>
        <dbReference type="RefSeq" id="XP_002732469.1"/>
    </source>
</evidence>
<keyword evidence="3" id="KW-1133">Transmembrane helix</keyword>
<comment type="similarity">
    <text evidence="1 2">Belongs to the serpin family.</text>
</comment>
<dbReference type="Proteomes" id="UP000694865">
    <property type="component" value="Unplaced"/>
</dbReference>
<sequence length="457" mass="51521">MQRGQKRSEFQLPLFSGSDIYTKAGKKFRIRRRIHKGRLFLAVVIAAALIYFFLPRSSKVIHSNTNPENTSGISRENPRQLPSLSLVAESVEEFSFALYKLLSNQYEGKNVIFSPFSLSSALAMTYLGTKGESATQIEGTLKYHQIGSEHVHSAFHILNSDHFNKDDAYVLQTVNRLFGDYSYHFLSEFLSSSEAYYGAAFLGNTEEARKEINNWVELQTNNKIKDLIAKGAVNELTKLVIVNAVYFQGKWVHPFDVKATADGFFLLDGRKTSIKVPMMNCERKLNYYHDKSLKCQILELPYGRSNLSMLIILPDELDGLLSLEPMITSKILNNWYSNLNNTTVKVTLPRFKLQSSFSVKAALQKLGVMDLFDEKKADLSGMSTDKELYVSDALHKTFIEVTEEGTKAAAASAILINMRSAILSQPAIFNANHPFVFVIKDKDTGLILFIGRVNNPY</sequence>
<dbReference type="InterPro" id="IPR023795">
    <property type="entry name" value="Serpin_CS"/>
</dbReference>